<dbReference type="EMBL" id="CP141614">
    <property type="protein sequence ID" value="WRP14035.1"/>
    <property type="molecule type" value="Genomic_DNA"/>
</dbReference>
<dbReference type="SMART" id="SM00829">
    <property type="entry name" value="PKS_ER"/>
    <property type="match status" value="1"/>
</dbReference>
<evidence type="ECO:0000313" key="4">
    <source>
        <dbReference type="Proteomes" id="UP001333102"/>
    </source>
</evidence>
<keyword evidence="4" id="KW-1185">Reference proteome</keyword>
<dbReference type="InterPro" id="IPR036291">
    <property type="entry name" value="NAD(P)-bd_dom_sf"/>
</dbReference>
<accession>A0ABZ1BMI7</accession>
<dbReference type="InterPro" id="IPR020843">
    <property type="entry name" value="ER"/>
</dbReference>
<proteinExistence type="predicted"/>
<evidence type="ECO:0000256" key="1">
    <source>
        <dbReference type="ARBA" id="ARBA00022857"/>
    </source>
</evidence>
<reference evidence="4" key="1">
    <citation type="submission" date="2023-12" db="EMBL/GenBank/DDBJ databases">
        <title>Novel isolates from deep terrestrial aquifers shed light on the physiology and ecology of the class Limnochordia.</title>
        <authorList>
            <person name="Karnachuk O.V."/>
            <person name="Lukina A.P."/>
            <person name="Avakyan M.R."/>
            <person name="Kadnikov V."/>
            <person name="Begmatov S."/>
            <person name="Beletsky A.V."/>
            <person name="Mardanov A.V."/>
            <person name="Ravin N.V."/>
        </authorList>
    </citation>
    <scope>NUCLEOTIDE SEQUENCE [LARGE SCALE GENOMIC DNA]</scope>
    <source>
        <strain evidence="4">LN</strain>
    </source>
</reference>
<dbReference type="SUPFAM" id="SSF51735">
    <property type="entry name" value="NAD(P)-binding Rossmann-fold domains"/>
    <property type="match status" value="1"/>
</dbReference>
<feature type="domain" description="Enoyl reductase (ER)" evidence="2">
    <location>
        <begin position="15"/>
        <end position="345"/>
    </location>
</feature>
<dbReference type="SUPFAM" id="SSF50129">
    <property type="entry name" value="GroES-like"/>
    <property type="match status" value="1"/>
</dbReference>
<gene>
    <name evidence="3" type="ORF">VLY81_11470</name>
</gene>
<organism evidence="3 4">
    <name type="scientific">Geochorda subterranea</name>
    <dbReference type="NCBI Taxonomy" id="3109564"/>
    <lineage>
        <taxon>Bacteria</taxon>
        <taxon>Bacillati</taxon>
        <taxon>Bacillota</taxon>
        <taxon>Limnochordia</taxon>
        <taxon>Limnochordales</taxon>
        <taxon>Geochordaceae</taxon>
        <taxon>Geochorda</taxon>
    </lineage>
</organism>
<dbReference type="Gene3D" id="3.90.180.10">
    <property type="entry name" value="Medium-chain alcohol dehydrogenases, catalytic domain"/>
    <property type="match status" value="1"/>
</dbReference>
<dbReference type="InterPro" id="IPR011032">
    <property type="entry name" value="GroES-like_sf"/>
</dbReference>
<keyword evidence="1" id="KW-0521">NADP</keyword>
<dbReference type="InterPro" id="IPR013149">
    <property type="entry name" value="ADH-like_C"/>
</dbReference>
<dbReference type="PANTHER" id="PTHR44154:SF1">
    <property type="entry name" value="QUINONE OXIDOREDUCTASE"/>
    <property type="match status" value="1"/>
</dbReference>
<evidence type="ECO:0000259" key="2">
    <source>
        <dbReference type="SMART" id="SM00829"/>
    </source>
</evidence>
<dbReference type="CDD" id="cd08266">
    <property type="entry name" value="Zn_ADH_like1"/>
    <property type="match status" value="1"/>
</dbReference>
<dbReference type="PANTHER" id="PTHR44154">
    <property type="entry name" value="QUINONE OXIDOREDUCTASE"/>
    <property type="match status" value="1"/>
</dbReference>
<evidence type="ECO:0000313" key="3">
    <source>
        <dbReference type="EMBL" id="WRP14035.1"/>
    </source>
</evidence>
<dbReference type="Proteomes" id="UP001333102">
    <property type="component" value="Chromosome"/>
</dbReference>
<name>A0ABZ1BMI7_9FIRM</name>
<dbReference type="Gene3D" id="3.40.50.720">
    <property type="entry name" value="NAD(P)-binding Rossmann-like Domain"/>
    <property type="match status" value="1"/>
</dbReference>
<dbReference type="InterPro" id="IPR051603">
    <property type="entry name" value="Zinc-ADH_QOR/CCCR"/>
</dbReference>
<dbReference type="InterPro" id="IPR013154">
    <property type="entry name" value="ADH-like_N"/>
</dbReference>
<protein>
    <submittedName>
        <fullName evidence="3">Zinc-binding dehydrogenase</fullName>
    </submittedName>
</protein>
<dbReference type="Pfam" id="PF00107">
    <property type="entry name" value="ADH_zinc_N"/>
    <property type="match status" value="1"/>
</dbReference>
<dbReference type="Pfam" id="PF08240">
    <property type="entry name" value="ADH_N"/>
    <property type="match status" value="1"/>
</dbReference>
<sequence>MATATMQAVRFHRHGGPEVLELETVPVPEPGPGQVRIRVRAVALNHLDLWNRRGLPGRTVPLPRIPGADVAGEVDALGPGVAGLDPGARVIVNPGISCGRCRACLEGRDNLCPHYEVLGNRTDGGYAQYVVVPAANVIAMPGRLEFVEAAAVPLVFLTAWHMLVTLARLQPGETVLVWGAGSGVGSAAIQIARLLGAHVIATVGSADKVARAQRLGADVVLDHHRQAVDEEVRALTGRRGVDVVFEHVGQATWERSLRSLTHGGRLVTCGATTGYEGLTDIRYVFSRQLQILGSYMGSKGELLRLLPFVEQGRLQPVVDRVLPLAQAAEAHRIVEERRHFGKVVLQVP</sequence>